<dbReference type="Gene3D" id="2.40.30.90">
    <property type="entry name" value="Bacterial fluorinating enzyme like"/>
    <property type="match status" value="1"/>
</dbReference>
<name>A0A7C1F3T3_9THEO</name>
<dbReference type="AlphaFoldDB" id="A0A7C1F3T3"/>
<feature type="domain" description="S-adenosyl-l-methionine hydroxide adenosyltransferase N-terminal" evidence="3">
    <location>
        <begin position="2"/>
        <end position="142"/>
    </location>
</feature>
<evidence type="ECO:0000256" key="1">
    <source>
        <dbReference type="ARBA" id="ARBA00022691"/>
    </source>
</evidence>
<comment type="similarity">
    <text evidence="2">Belongs to the SAM hydrolase / SAM-dependent halogenase family.</text>
</comment>
<comment type="caution">
    <text evidence="5">The sequence shown here is derived from an EMBL/GenBank/DDBJ whole genome shotgun (WGS) entry which is preliminary data.</text>
</comment>
<dbReference type="InterPro" id="IPR046469">
    <property type="entry name" value="SAM_HAT_N"/>
</dbReference>
<organism evidence="5">
    <name type="scientific">Ammonifex degensii</name>
    <dbReference type="NCBI Taxonomy" id="42838"/>
    <lineage>
        <taxon>Bacteria</taxon>
        <taxon>Bacillati</taxon>
        <taxon>Bacillota</taxon>
        <taxon>Clostridia</taxon>
        <taxon>Thermoanaerobacterales</taxon>
        <taxon>Thermoanaerobacteraceae</taxon>
        <taxon>Ammonifex</taxon>
    </lineage>
</organism>
<dbReference type="InterPro" id="IPR023227">
    <property type="entry name" value="SAM_OH_AdoTrfase_C_sf"/>
</dbReference>
<evidence type="ECO:0008006" key="6">
    <source>
        <dbReference type="Google" id="ProtNLM"/>
    </source>
</evidence>
<dbReference type="SUPFAM" id="SSF102522">
    <property type="entry name" value="Bacterial fluorinating enzyme, N-terminal domain"/>
    <property type="match status" value="1"/>
</dbReference>
<dbReference type="InterPro" id="IPR046470">
    <property type="entry name" value="SAM_HAT_C"/>
</dbReference>
<proteinExistence type="inferred from homology"/>
<dbReference type="PIRSF" id="PIRSF006779">
    <property type="entry name" value="UCP006779"/>
    <property type="match status" value="1"/>
</dbReference>
<dbReference type="Pfam" id="PF01887">
    <property type="entry name" value="SAM_HAT_N"/>
    <property type="match status" value="1"/>
</dbReference>
<dbReference type="Pfam" id="PF20257">
    <property type="entry name" value="SAM_HAT_C"/>
    <property type="match status" value="1"/>
</dbReference>
<feature type="domain" description="S-adenosyl-l-methionine hydroxide adenosyltransferase C-terminal" evidence="4">
    <location>
        <begin position="160"/>
        <end position="240"/>
    </location>
</feature>
<evidence type="ECO:0000256" key="2">
    <source>
        <dbReference type="ARBA" id="ARBA00024035"/>
    </source>
</evidence>
<sequence length="246" mass="26479">MVALLSDFGASVYPGIVKGVILSLYPEAQVVDLTHNVAPYGVREGAWLLYTAYRYFPAETVFLAVVDPTVGSARQRLAVAAGCYYFVGPDNGLLYPAIWAAGLRATVILPRPPEASLTFEARDIFAPAAARLARGEPLTALGPPGEIKERLVFFREGREGEVVCVDSFGNIVTNLPPEPEAPRYRLTAGEIRLTLPFYATYAGAPLGEPFVITGSAGTLEISLREGNAATLLRLTPGTRLRLEDLP</sequence>
<dbReference type="InterPro" id="IPR002747">
    <property type="entry name" value="SAM_OH_AdoTrfase"/>
</dbReference>
<protein>
    <recommendedName>
        <fullName evidence="6">SAM-dependent chlorinase/fluorinase</fullName>
    </recommendedName>
</protein>
<reference evidence="5" key="1">
    <citation type="journal article" date="2020" name="mSystems">
        <title>Genome- and Community-Level Interaction Insights into Carbon Utilization and Element Cycling Functions of Hydrothermarchaeota in Hydrothermal Sediment.</title>
        <authorList>
            <person name="Zhou Z."/>
            <person name="Liu Y."/>
            <person name="Xu W."/>
            <person name="Pan J."/>
            <person name="Luo Z.H."/>
            <person name="Li M."/>
        </authorList>
    </citation>
    <scope>NUCLEOTIDE SEQUENCE [LARGE SCALE GENOMIC DNA]</scope>
    <source>
        <strain evidence="5">SpSt-301</strain>
    </source>
</reference>
<evidence type="ECO:0000313" key="5">
    <source>
        <dbReference type="EMBL" id="HDW51705.1"/>
    </source>
</evidence>
<dbReference type="InterPro" id="IPR023228">
    <property type="entry name" value="SAM_OH_AdoTrfase_N_sf"/>
</dbReference>
<gene>
    <name evidence="5" type="ORF">ENQ35_03085</name>
</gene>
<accession>A0A7C1F3T3</accession>
<keyword evidence="1" id="KW-0949">S-adenosyl-L-methionine</keyword>
<dbReference type="PANTHER" id="PTHR35092">
    <property type="entry name" value="CHLORINASE MJ1651"/>
    <property type="match status" value="1"/>
</dbReference>
<evidence type="ECO:0000259" key="4">
    <source>
        <dbReference type="Pfam" id="PF20257"/>
    </source>
</evidence>
<dbReference type="PANTHER" id="PTHR35092:SF1">
    <property type="entry name" value="CHLORINASE MJ1651"/>
    <property type="match status" value="1"/>
</dbReference>
<dbReference type="Gene3D" id="3.40.50.10790">
    <property type="entry name" value="S-adenosyl-l-methionine hydroxide adenosyltransferase, N-terminal"/>
    <property type="match status" value="1"/>
</dbReference>
<dbReference type="SUPFAM" id="SSF101852">
    <property type="entry name" value="Bacterial fluorinating enzyme, C-terminal domain"/>
    <property type="match status" value="1"/>
</dbReference>
<dbReference type="EMBL" id="DSMV01000187">
    <property type="protein sequence ID" value="HDW51705.1"/>
    <property type="molecule type" value="Genomic_DNA"/>
</dbReference>
<evidence type="ECO:0000259" key="3">
    <source>
        <dbReference type="Pfam" id="PF01887"/>
    </source>
</evidence>